<evidence type="ECO:0000313" key="2">
    <source>
        <dbReference type="EMBL" id="CRK83878.1"/>
    </source>
</evidence>
<dbReference type="SUPFAM" id="SSF53098">
    <property type="entry name" value="Ribonuclease H-like"/>
    <property type="match status" value="1"/>
</dbReference>
<evidence type="ECO:0000259" key="1">
    <source>
        <dbReference type="Pfam" id="PF13482"/>
    </source>
</evidence>
<sequence>MSLKNKLNRLKPHLSLGEEREKSVIKPEPSKIEIPFCERWEKENVMPYYFDQEYCLIREVKYPLSIKHGHYRFSDFLTAIEIWNQKPFSHPLSAEGHRAEELFFFDTETTGLGGGTGNVIFLLGYASVSGDELILRQHILPHPGAEVPLYHSFLERVNYKTLVTYNGKSFDWPQVKTRHTLVREHVPKLPAFGHFDLLHAAKRLWKHKLERLKLAVVEKEVLGVERIDDIPGYLAPMIYFDFVESKQPDGMIGILKHNETDILSLITLYTHLTFQLHGLDINQTRKESFEVGRWYSVLGEKLEAEKVLSNLVEGDDLTSYQAKLTLAFQYKKDRQWEKARKCFLGVVDSKDLKLILVAFVELAKIHEHRLKDVRFAIDYCQKAIKLIEQSQQLPKLPSQISLDQLEVRLKRLLIKSAKHTG</sequence>
<proteinExistence type="predicted"/>
<dbReference type="AlphaFoldDB" id="A0A0U1P185"/>
<keyword evidence="3" id="KW-1185">Reference proteome</keyword>
<dbReference type="InterPro" id="IPR036397">
    <property type="entry name" value="RNaseH_sf"/>
</dbReference>
<evidence type="ECO:0000313" key="3">
    <source>
        <dbReference type="Proteomes" id="UP000199087"/>
    </source>
</evidence>
<dbReference type="Proteomes" id="UP000199087">
    <property type="component" value="Unassembled WGS sequence"/>
</dbReference>
<dbReference type="RefSeq" id="WP_090637018.1">
    <property type="nucleotide sequence ID" value="NZ_CVRB01000004.1"/>
</dbReference>
<dbReference type="STRING" id="1499688.BN000_03875"/>
<dbReference type="Gene3D" id="3.30.420.10">
    <property type="entry name" value="Ribonuclease H-like superfamily/Ribonuclease H"/>
    <property type="match status" value="1"/>
</dbReference>
<dbReference type="EMBL" id="CVRB01000004">
    <property type="protein sequence ID" value="CRK83878.1"/>
    <property type="molecule type" value="Genomic_DNA"/>
</dbReference>
<organism evidence="2 3">
    <name type="scientific">Neobacillus massiliamazoniensis</name>
    <dbReference type="NCBI Taxonomy" id="1499688"/>
    <lineage>
        <taxon>Bacteria</taxon>
        <taxon>Bacillati</taxon>
        <taxon>Bacillota</taxon>
        <taxon>Bacilli</taxon>
        <taxon>Bacillales</taxon>
        <taxon>Bacillaceae</taxon>
        <taxon>Neobacillus</taxon>
    </lineage>
</organism>
<gene>
    <name evidence="2" type="primary">yprB</name>
    <name evidence="2" type="ORF">BN000_03875</name>
</gene>
<reference evidence="3" key="1">
    <citation type="submission" date="2015-05" db="EMBL/GenBank/DDBJ databases">
        <authorList>
            <person name="Urmite Genomes"/>
        </authorList>
    </citation>
    <scope>NUCLEOTIDE SEQUENCE [LARGE SCALE GENOMIC DNA]</scope>
    <source>
        <strain evidence="3">LF1</strain>
    </source>
</reference>
<dbReference type="Pfam" id="PF13482">
    <property type="entry name" value="RNase_H_2"/>
    <property type="match status" value="1"/>
</dbReference>
<feature type="domain" description="YprB ribonuclease H-like" evidence="1">
    <location>
        <begin position="104"/>
        <end position="272"/>
    </location>
</feature>
<dbReference type="PANTHER" id="PTHR38462">
    <property type="entry name" value="EXONUCLEASE-LIKE PROTEIN"/>
    <property type="match status" value="1"/>
</dbReference>
<dbReference type="InterPro" id="IPR012337">
    <property type="entry name" value="RNaseH-like_sf"/>
</dbReference>
<protein>
    <submittedName>
        <fullName evidence="2">Ribonuclease H-like protein</fullName>
    </submittedName>
</protein>
<dbReference type="GO" id="GO:0003676">
    <property type="term" value="F:nucleic acid binding"/>
    <property type="evidence" value="ECO:0007669"/>
    <property type="project" value="InterPro"/>
</dbReference>
<accession>A0A0U1P185</accession>
<name>A0A0U1P185_9BACI</name>
<dbReference type="InterPro" id="IPR038720">
    <property type="entry name" value="YprB_RNase_H-like_dom"/>
</dbReference>
<dbReference type="PANTHER" id="PTHR38462:SF1">
    <property type="entry name" value="YPRB RIBONUCLEASE H-LIKE DOMAIN-CONTAINING PROTEIN"/>
    <property type="match status" value="1"/>
</dbReference>
<dbReference type="OrthoDB" id="9790530at2"/>